<dbReference type="Proteomes" id="UP000283975">
    <property type="component" value="Unassembled WGS sequence"/>
</dbReference>
<accession>A0A414AE30</accession>
<dbReference type="AlphaFoldDB" id="A0A414AE30"/>
<organism evidence="1 2">
    <name type="scientific">Enterocloster bolteae</name>
    <dbReference type="NCBI Taxonomy" id="208479"/>
    <lineage>
        <taxon>Bacteria</taxon>
        <taxon>Bacillati</taxon>
        <taxon>Bacillota</taxon>
        <taxon>Clostridia</taxon>
        <taxon>Lachnospirales</taxon>
        <taxon>Lachnospiraceae</taxon>
        <taxon>Enterocloster</taxon>
    </lineage>
</organism>
<proteinExistence type="predicted"/>
<dbReference type="InterPro" id="IPR008792">
    <property type="entry name" value="PQQD"/>
</dbReference>
<evidence type="ECO:0000313" key="1">
    <source>
        <dbReference type="EMBL" id="RHC45314.1"/>
    </source>
</evidence>
<gene>
    <name evidence="1" type="ORF">DW839_32495</name>
</gene>
<name>A0A414AE30_9FIRM</name>
<reference evidence="1 2" key="1">
    <citation type="submission" date="2018-08" db="EMBL/GenBank/DDBJ databases">
        <title>A genome reference for cultivated species of the human gut microbiota.</title>
        <authorList>
            <person name="Zou Y."/>
            <person name="Xue W."/>
            <person name="Luo G."/>
        </authorList>
    </citation>
    <scope>NUCLEOTIDE SEQUENCE [LARGE SCALE GENOMIC DNA]</scope>
    <source>
        <strain evidence="1 2">AM35-14</strain>
    </source>
</reference>
<evidence type="ECO:0000313" key="2">
    <source>
        <dbReference type="Proteomes" id="UP000283975"/>
    </source>
</evidence>
<protein>
    <submittedName>
        <fullName evidence="1">PqqD family protein</fullName>
    </submittedName>
</protein>
<dbReference type="Pfam" id="PF05402">
    <property type="entry name" value="PqqD"/>
    <property type="match status" value="1"/>
</dbReference>
<sequence length="96" mass="11421">MKDLSYKMNENLVQRQSGETLMVYNSVTSEIYELNSVSADIFTYLSENKPLDKLIDWIFEMYQVSQEDKKEIEEEVSELLKRFISCEIIYIDNTEM</sequence>
<comment type="caution">
    <text evidence="1">The sequence shown here is derived from an EMBL/GenBank/DDBJ whole genome shotgun (WGS) entry which is preliminary data.</text>
</comment>
<dbReference type="RefSeq" id="WP_002570926.1">
    <property type="nucleotide sequence ID" value="NZ_CP053229.1"/>
</dbReference>
<dbReference type="EMBL" id="QSHZ01000077">
    <property type="protein sequence ID" value="RHC45314.1"/>
    <property type="molecule type" value="Genomic_DNA"/>
</dbReference>